<dbReference type="GO" id="GO:0008270">
    <property type="term" value="F:zinc ion binding"/>
    <property type="evidence" value="ECO:0007669"/>
    <property type="project" value="InterPro"/>
</dbReference>
<feature type="domain" description="Peptidase M1 membrane alanine aminopeptidase" evidence="5">
    <location>
        <begin position="362"/>
        <end position="543"/>
    </location>
</feature>
<evidence type="ECO:0000256" key="3">
    <source>
        <dbReference type="SAM" id="MobiDB-lite"/>
    </source>
</evidence>
<dbReference type="RefSeq" id="WP_187467964.1">
    <property type="nucleotide sequence ID" value="NZ_JACSIT010000142.1"/>
</dbReference>
<dbReference type="GO" id="GO:0008237">
    <property type="term" value="F:metallopeptidase activity"/>
    <property type="evidence" value="ECO:0007669"/>
    <property type="project" value="InterPro"/>
</dbReference>
<feature type="active site" description="Proton donor" evidence="1">
    <location>
        <position position="492"/>
    </location>
</feature>
<protein>
    <submittedName>
        <fullName evidence="6">M1 family metallopeptidase</fullName>
    </submittedName>
</protein>
<feature type="chain" id="PRO_5036998114" evidence="4">
    <location>
        <begin position="30"/>
        <end position="1033"/>
    </location>
</feature>
<reference evidence="6" key="1">
    <citation type="submission" date="2020-08" db="EMBL/GenBank/DDBJ databases">
        <title>Lewinella bacteria from marine environments.</title>
        <authorList>
            <person name="Zhong Y."/>
        </authorList>
    </citation>
    <scope>NUCLEOTIDE SEQUENCE</scope>
    <source>
        <strain evidence="6">KCTC 42187</strain>
    </source>
</reference>
<comment type="cofactor">
    <cofactor evidence="2">
        <name>Zn(2+)</name>
        <dbReference type="ChEBI" id="CHEBI:29105"/>
    </cofactor>
    <text evidence="2">Binds 1 zinc ion per subunit.</text>
</comment>
<accession>A0A923TEI0</accession>
<name>A0A923TEI0_9BACT</name>
<dbReference type="Proteomes" id="UP000650081">
    <property type="component" value="Unassembled WGS sequence"/>
</dbReference>
<keyword evidence="2" id="KW-0479">Metal-binding</keyword>
<feature type="binding site" evidence="2">
    <location>
        <position position="409"/>
    </location>
    <ligand>
        <name>Zn(2+)</name>
        <dbReference type="ChEBI" id="CHEBI:29105"/>
        <note>catalytic</note>
    </ligand>
</feature>
<dbReference type="InterPro" id="IPR014782">
    <property type="entry name" value="Peptidase_M1_dom"/>
</dbReference>
<dbReference type="AlphaFoldDB" id="A0A923TEI0"/>
<evidence type="ECO:0000256" key="4">
    <source>
        <dbReference type="SAM" id="SignalP"/>
    </source>
</evidence>
<dbReference type="InterPro" id="IPR034015">
    <property type="entry name" value="M1_LTA4H"/>
</dbReference>
<evidence type="ECO:0000313" key="6">
    <source>
        <dbReference type="EMBL" id="MBC6995937.1"/>
    </source>
</evidence>
<dbReference type="SUPFAM" id="SSF55486">
    <property type="entry name" value="Metalloproteases ('zincins'), catalytic domain"/>
    <property type="match status" value="1"/>
</dbReference>
<proteinExistence type="predicted"/>
<organism evidence="6 7">
    <name type="scientific">Neolewinella lacunae</name>
    <dbReference type="NCBI Taxonomy" id="1517758"/>
    <lineage>
        <taxon>Bacteria</taxon>
        <taxon>Pseudomonadati</taxon>
        <taxon>Bacteroidota</taxon>
        <taxon>Saprospiria</taxon>
        <taxon>Saprospirales</taxon>
        <taxon>Lewinellaceae</taxon>
        <taxon>Neolewinella</taxon>
    </lineage>
</organism>
<feature type="binding site" evidence="2">
    <location>
        <position position="405"/>
    </location>
    <ligand>
        <name>Zn(2+)</name>
        <dbReference type="ChEBI" id="CHEBI:29105"/>
        <note>catalytic</note>
    </ligand>
</feature>
<feature type="region of interest" description="Disordered" evidence="3">
    <location>
        <begin position="301"/>
        <end position="329"/>
    </location>
</feature>
<evidence type="ECO:0000256" key="1">
    <source>
        <dbReference type="PIRSR" id="PIRSR634015-1"/>
    </source>
</evidence>
<gene>
    <name evidence="6" type="ORF">H9S92_17345</name>
</gene>
<sequence>MKAPHSLPTALVTLFFCFSALPGLLTAQANTYFQQRVDYDISVALDDVRHQLSAQLRLTYTNHSGDTLREIWLHCWPRAYGSDASAFARQQLRNGQTDFHFASAAERGTLDSLRFTVDGVAAEYTFGDSPDLLLLQLPSPLVPGGVVVLETPFRVQIPASFSRLGHVGESYQISQWYPKPAVYDRAGWHPLPYLDQGEFFSEFGSFRVQITLPENYVVGATGVLQEAAERTWLLEKAATDRAALAQRTDLSEGYVREPFPPSATTRKTLTYLAENVHDFAWFADKRFKVLHDTLRLSEVGAAAGAPPRPPKGGSSLAPQPPKGEQPGTTDVWAFFTESQAGLWREATDYLKRATRFYHQHIGPYPYPQVTGLQSALSAGGGMEYPMITVIGLSEDAAALDEVLAHEVGHNWFYGILASNERDHPWLDEGVNSYYEQRYMAGYYPDRSYTLPLFGAIDLNRLGYHFLARQGKDQAPDTRSDSLSYLNYGVGAYSKPSLALHELAAYVGTERLDAAVRAYYQRWQFRHPGPEDFFAVLAEELGEDFGPWFAAALTSTATSDWRVGPRTKAGTTSLAHRGPRLAPATAQISSPSGSLDTVRLHPQQRTLATGDARSVLLPPAGNPLDLYTHNNQRGGKSWQLKPGTSAERTDAKQLFVSPLLGYNAHDGLLAGLALHNRTLEPRRLEWILAPLYGTRSSELAGMAGARYRLLRPTPGIQQVLLSLGTQRFSDFTLPQTDQAYAYQRHALKAEVFFADPPITGRERRLFIQIIDLRQDRPRFENSPQPVGTQRQGNRFYRLGYTQRRDRELRPTEWSVALEYKDRDASVSSSFEASHLRLDASFRGGYQYEADRFLRYRLYGGYFLVNDLRERATYPASALALVDNGISDYRYDDLYFGRSLNASQSSWPGQQLEQRQGGFRAPIGPAFVFGRSNDFLVALNVDADLPFRPLPLGLFLDAGYYSFKATSVEPQQGIFSWVGGVSITAAAGRMGFYLPLVADPTTRNLLDQNGNVLNRLSFRLALEGWLPWRWVDGLF</sequence>
<dbReference type="PANTHER" id="PTHR45726">
    <property type="entry name" value="LEUKOTRIENE A-4 HYDROLASE"/>
    <property type="match status" value="1"/>
</dbReference>
<dbReference type="PANTHER" id="PTHR45726:SF3">
    <property type="entry name" value="LEUKOTRIENE A-4 HYDROLASE"/>
    <property type="match status" value="1"/>
</dbReference>
<keyword evidence="4" id="KW-0732">Signal</keyword>
<evidence type="ECO:0000313" key="7">
    <source>
        <dbReference type="Proteomes" id="UP000650081"/>
    </source>
</evidence>
<dbReference type="InterPro" id="IPR027268">
    <property type="entry name" value="Peptidase_M4/M1_CTD_sf"/>
</dbReference>
<dbReference type="Pfam" id="PF01433">
    <property type="entry name" value="Peptidase_M1"/>
    <property type="match status" value="1"/>
</dbReference>
<dbReference type="CDD" id="cd09604">
    <property type="entry name" value="M1_APN_like"/>
    <property type="match status" value="1"/>
</dbReference>
<dbReference type="Gene3D" id="1.10.390.10">
    <property type="entry name" value="Neutral Protease Domain 2"/>
    <property type="match status" value="1"/>
</dbReference>
<keyword evidence="7" id="KW-1185">Reference proteome</keyword>
<feature type="active site" description="Proton acceptor" evidence="1">
    <location>
        <position position="406"/>
    </location>
</feature>
<comment type="caution">
    <text evidence="6">The sequence shown here is derived from an EMBL/GenBank/DDBJ whole genome shotgun (WGS) entry which is preliminary data.</text>
</comment>
<feature type="binding site" evidence="2">
    <location>
        <position position="428"/>
    </location>
    <ligand>
        <name>Zn(2+)</name>
        <dbReference type="ChEBI" id="CHEBI:29105"/>
        <note>catalytic</note>
    </ligand>
</feature>
<feature type="signal peptide" evidence="4">
    <location>
        <begin position="1"/>
        <end position="29"/>
    </location>
</feature>
<feature type="compositionally biased region" description="Polar residues" evidence="3">
    <location>
        <begin position="585"/>
        <end position="594"/>
    </location>
</feature>
<dbReference type="EMBL" id="JACSIT010000142">
    <property type="protein sequence ID" value="MBC6995937.1"/>
    <property type="molecule type" value="Genomic_DNA"/>
</dbReference>
<evidence type="ECO:0000256" key="2">
    <source>
        <dbReference type="PIRSR" id="PIRSR634015-3"/>
    </source>
</evidence>
<keyword evidence="2" id="KW-0862">Zinc</keyword>
<evidence type="ECO:0000259" key="5">
    <source>
        <dbReference type="Pfam" id="PF01433"/>
    </source>
</evidence>
<feature type="region of interest" description="Disordered" evidence="3">
    <location>
        <begin position="561"/>
        <end position="595"/>
    </location>
</feature>